<comment type="caution">
    <text evidence="3">The sequence shown here is derived from an EMBL/GenBank/DDBJ whole genome shotgun (WGS) entry which is preliminary data.</text>
</comment>
<feature type="chain" id="PRO_5037691351" description="Peptidase A1 domain-containing protein" evidence="1">
    <location>
        <begin position="25"/>
        <end position="81"/>
    </location>
</feature>
<name>A0A918IKB9_9ACTN</name>
<dbReference type="InterPro" id="IPR021109">
    <property type="entry name" value="Peptidase_aspartic_dom_sf"/>
</dbReference>
<feature type="signal peptide" evidence="1">
    <location>
        <begin position="1"/>
        <end position="24"/>
    </location>
</feature>
<keyword evidence="1" id="KW-0732">Signal</keyword>
<keyword evidence="4" id="KW-1185">Reference proteome</keyword>
<reference evidence="3" key="1">
    <citation type="journal article" date="2014" name="Int. J. Syst. Evol. Microbiol.">
        <title>Complete genome sequence of Corynebacterium casei LMG S-19264T (=DSM 44701T), isolated from a smear-ripened cheese.</title>
        <authorList>
            <consortium name="US DOE Joint Genome Institute (JGI-PGF)"/>
            <person name="Walter F."/>
            <person name="Albersmeier A."/>
            <person name="Kalinowski J."/>
            <person name="Ruckert C."/>
        </authorList>
    </citation>
    <scope>NUCLEOTIDE SEQUENCE</scope>
    <source>
        <strain evidence="3">JCM 4369</strain>
    </source>
</reference>
<evidence type="ECO:0000256" key="1">
    <source>
        <dbReference type="SAM" id="SignalP"/>
    </source>
</evidence>
<dbReference type="PROSITE" id="PS00141">
    <property type="entry name" value="ASP_PROTEASE"/>
    <property type="match status" value="1"/>
</dbReference>
<organism evidence="3 4">
    <name type="scientific">Streptomyces filipinensis</name>
    <dbReference type="NCBI Taxonomy" id="66887"/>
    <lineage>
        <taxon>Bacteria</taxon>
        <taxon>Bacillati</taxon>
        <taxon>Actinomycetota</taxon>
        <taxon>Actinomycetes</taxon>
        <taxon>Kitasatosporales</taxon>
        <taxon>Streptomycetaceae</taxon>
        <taxon>Streptomyces</taxon>
    </lineage>
</organism>
<gene>
    <name evidence="3" type="ORF">GCM10010260_82660</name>
</gene>
<sequence length="81" mass="8002">MKKIISAAALAAAGLSLAAPAAQAAPAPIPAAPAAHAAPVAFGDETTEFEATGAILDTGTSLITLPSEYAEMLNSMLNSHK</sequence>
<protein>
    <recommendedName>
        <fullName evidence="2">Peptidase A1 domain-containing protein</fullName>
    </recommendedName>
</protein>
<dbReference type="AlphaFoldDB" id="A0A918IKB9"/>
<reference evidence="3" key="2">
    <citation type="submission" date="2020-09" db="EMBL/GenBank/DDBJ databases">
        <authorList>
            <person name="Sun Q."/>
            <person name="Ohkuma M."/>
        </authorList>
    </citation>
    <scope>NUCLEOTIDE SEQUENCE</scope>
    <source>
        <strain evidence="3">JCM 4369</strain>
    </source>
</reference>
<dbReference type="Gene3D" id="2.40.70.10">
    <property type="entry name" value="Acid Proteases"/>
    <property type="match status" value="1"/>
</dbReference>
<dbReference type="SUPFAM" id="SSF50630">
    <property type="entry name" value="Acid proteases"/>
    <property type="match status" value="1"/>
</dbReference>
<evidence type="ECO:0000313" key="4">
    <source>
        <dbReference type="Proteomes" id="UP000618795"/>
    </source>
</evidence>
<dbReference type="InterPro" id="IPR033121">
    <property type="entry name" value="PEPTIDASE_A1"/>
</dbReference>
<dbReference type="EMBL" id="BMTD01000036">
    <property type="protein sequence ID" value="GGV29573.1"/>
    <property type="molecule type" value="Genomic_DNA"/>
</dbReference>
<proteinExistence type="predicted"/>
<dbReference type="GO" id="GO:0006508">
    <property type="term" value="P:proteolysis"/>
    <property type="evidence" value="ECO:0007669"/>
    <property type="project" value="InterPro"/>
</dbReference>
<evidence type="ECO:0000313" key="3">
    <source>
        <dbReference type="EMBL" id="GGV29573.1"/>
    </source>
</evidence>
<dbReference type="Proteomes" id="UP000618795">
    <property type="component" value="Unassembled WGS sequence"/>
</dbReference>
<evidence type="ECO:0000259" key="2">
    <source>
        <dbReference type="Pfam" id="PF00026"/>
    </source>
</evidence>
<feature type="domain" description="Peptidase A1" evidence="2">
    <location>
        <begin position="40"/>
        <end position="79"/>
    </location>
</feature>
<dbReference type="Pfam" id="PF00026">
    <property type="entry name" value="Asp"/>
    <property type="match status" value="1"/>
</dbReference>
<dbReference type="InterPro" id="IPR001969">
    <property type="entry name" value="Aspartic_peptidase_AS"/>
</dbReference>
<dbReference type="GO" id="GO:0004190">
    <property type="term" value="F:aspartic-type endopeptidase activity"/>
    <property type="evidence" value="ECO:0007669"/>
    <property type="project" value="InterPro"/>
</dbReference>
<dbReference type="RefSeq" id="WP_191878580.1">
    <property type="nucleotide sequence ID" value="NZ_BMTD01000036.1"/>
</dbReference>
<accession>A0A918IKB9</accession>